<keyword evidence="2" id="KW-0472">Membrane</keyword>
<dbReference type="AlphaFoldDB" id="A0A2W7N0B4"/>
<dbReference type="RefSeq" id="WP_234822651.1">
    <property type="nucleotide sequence ID" value="NZ_QKZL01000018.1"/>
</dbReference>
<keyword evidence="2" id="KW-0812">Transmembrane</keyword>
<feature type="transmembrane region" description="Helical" evidence="2">
    <location>
        <begin position="426"/>
        <end position="445"/>
    </location>
</feature>
<gene>
    <name evidence="3" type="ORF">LX81_03295</name>
</gene>
<protein>
    <submittedName>
        <fullName evidence="3">Polysaccharide chain length determinant protein (PEP-CTERM system associated)</fullName>
    </submittedName>
</protein>
<sequence>MPDIRFYLSLFFRRLHYFLILVALGASAGITLAVILPPQYVAQARLVVESEQIPDELAASTVRTAATEQLQIIQQRILTRDILLDMANSLGVYRDAAQQPGEQLQPDEIVSDMRNRINIRTTGGGSRRDAPEATLVTVSFSADRADLAAQVTNRVVSLILEENVRVRTGTSGQTLEFFQQEVARLDQELSDRGARIIAFQEENRGALPDSLDFRRSRLAAAQERLLQLQRDEAALNDRRASLVDLYERTGQVGMQGGTQSSEQAQLNRLREQYTTSLAVMSPENPRIRVMRAQIDALERTVAEQAAEAGGTAGQRNADGSPLTTYEMQLADLDNQLEFLSDRREEIDAEMEALSTSIDQTPSNSVTLQTLQRDYDNLRLQYDQAIANRARAETGDMIEAMSKGQRISVIEQAVAPREPNSPNRPKIAAAGVGGGIAAGLGLILLLEFLNTSIRRPVDIVKKLDLMPFATLSFIRTEREIRRRRALITAAFALVLAGLPIGLWAVNAYVMPLDLLMDEVMQRLPIAIRRSVLPITA</sequence>
<accession>A0A2W7N0B4</accession>
<evidence type="ECO:0000313" key="4">
    <source>
        <dbReference type="Proteomes" id="UP000248916"/>
    </source>
</evidence>
<dbReference type="Proteomes" id="UP000248916">
    <property type="component" value="Unassembled WGS sequence"/>
</dbReference>
<dbReference type="PANTHER" id="PTHR32309">
    <property type="entry name" value="TYROSINE-PROTEIN KINASE"/>
    <property type="match status" value="1"/>
</dbReference>
<comment type="caution">
    <text evidence="3">The sequence shown here is derived from an EMBL/GenBank/DDBJ whole genome shotgun (WGS) entry which is preliminary data.</text>
</comment>
<feature type="coiled-coil region" evidence="1">
    <location>
        <begin position="287"/>
        <end position="387"/>
    </location>
</feature>
<organism evidence="3 4">
    <name type="scientific">Palleronia aestuarii</name>
    <dbReference type="NCBI Taxonomy" id="568105"/>
    <lineage>
        <taxon>Bacteria</taxon>
        <taxon>Pseudomonadati</taxon>
        <taxon>Pseudomonadota</taxon>
        <taxon>Alphaproteobacteria</taxon>
        <taxon>Rhodobacterales</taxon>
        <taxon>Roseobacteraceae</taxon>
        <taxon>Palleronia</taxon>
    </lineage>
</organism>
<evidence type="ECO:0000256" key="2">
    <source>
        <dbReference type="SAM" id="Phobius"/>
    </source>
</evidence>
<keyword evidence="4" id="KW-1185">Reference proteome</keyword>
<feature type="transmembrane region" description="Helical" evidence="2">
    <location>
        <begin position="484"/>
        <end position="504"/>
    </location>
</feature>
<dbReference type="EMBL" id="QKZL01000018">
    <property type="protein sequence ID" value="PZX13510.1"/>
    <property type="molecule type" value="Genomic_DNA"/>
</dbReference>
<keyword evidence="2" id="KW-1133">Transmembrane helix</keyword>
<keyword evidence="1" id="KW-0175">Coiled coil</keyword>
<dbReference type="InterPro" id="IPR050445">
    <property type="entry name" value="Bact_polysacc_biosynth/exp"/>
</dbReference>
<feature type="transmembrane region" description="Helical" evidence="2">
    <location>
        <begin position="15"/>
        <end position="36"/>
    </location>
</feature>
<evidence type="ECO:0000256" key="1">
    <source>
        <dbReference type="SAM" id="Coils"/>
    </source>
</evidence>
<feature type="coiled-coil region" evidence="1">
    <location>
        <begin position="211"/>
        <end position="238"/>
    </location>
</feature>
<dbReference type="PANTHER" id="PTHR32309:SF31">
    <property type="entry name" value="CAPSULAR EXOPOLYSACCHARIDE FAMILY"/>
    <property type="match status" value="1"/>
</dbReference>
<reference evidence="3 4" key="1">
    <citation type="submission" date="2018-06" db="EMBL/GenBank/DDBJ databases">
        <title>Genomic Encyclopedia of Archaeal and Bacterial Type Strains, Phase II (KMG-II): from individual species to whole genera.</title>
        <authorList>
            <person name="Goeker M."/>
        </authorList>
    </citation>
    <scope>NUCLEOTIDE SEQUENCE [LARGE SCALE GENOMIC DNA]</scope>
    <source>
        <strain evidence="3 4">DSM 22009</strain>
    </source>
</reference>
<evidence type="ECO:0000313" key="3">
    <source>
        <dbReference type="EMBL" id="PZX13510.1"/>
    </source>
</evidence>
<name>A0A2W7N0B4_9RHOB</name>
<proteinExistence type="predicted"/>